<sequence>GRADASQDHSARSDQGRGGGRRGDRRGLPAGHGRGGARHFGDRWPAGGPRPGRHPDRRLHGVGHLRRGGAGDRPRVRGRPRGGGRGRRLPLPEPPRQRRHRPRDRHRRLRRDRRRLPVGRRVRALPRAAGRPGRPRRDRRRGVHPQPVAALRSVGWQADGDPQRERRDGHHLPDRPLRGRRGGAAGELAAVQRQRRQADQGRGLRGILGRPRRATPGLLDQPLLGAGQAPLRRKLATPLQRPRGRPGDRAAARGAGLHAGGDARLGDPRAQERGAQRRGGAGRAVAQLHPRRRPRRGEVEDRRQVVADALPGAVRAERLEPGDPPDQRQAGSGLGVDQDVHLARECPPLRRRVRHRLAAIGDLERPRAGREVPRVPGDPDCHPGREADLADSAVPGRLGRPPEGAGADRLPGSRPPADARHDRRRVEPAARQQPADGPLRRI</sequence>
<feature type="region of interest" description="Disordered" evidence="1">
    <location>
        <begin position="1"/>
        <end position="442"/>
    </location>
</feature>
<feature type="compositionally biased region" description="Basic and acidic residues" evidence="1">
    <location>
        <begin position="161"/>
        <end position="177"/>
    </location>
</feature>
<name>A0A6J4VEP1_9BACT</name>
<feature type="non-terminal residue" evidence="2">
    <location>
        <position position="442"/>
    </location>
</feature>
<dbReference type="AlphaFoldDB" id="A0A6J4VEP1"/>
<feature type="compositionally biased region" description="Basic and acidic residues" evidence="1">
    <location>
        <begin position="362"/>
        <end position="388"/>
    </location>
</feature>
<feature type="compositionally biased region" description="Basic residues" evidence="1">
    <location>
        <begin position="76"/>
        <end position="88"/>
    </location>
</feature>
<proteinExistence type="predicted"/>
<protein>
    <submittedName>
        <fullName evidence="2">Uncharacterized protein</fullName>
    </submittedName>
</protein>
<gene>
    <name evidence="2" type="ORF">AVDCRST_MAG59-3810</name>
</gene>
<organism evidence="2">
    <name type="scientific">uncultured Thermomicrobiales bacterium</name>
    <dbReference type="NCBI Taxonomy" id="1645740"/>
    <lineage>
        <taxon>Bacteria</taxon>
        <taxon>Pseudomonadati</taxon>
        <taxon>Thermomicrobiota</taxon>
        <taxon>Thermomicrobia</taxon>
        <taxon>Thermomicrobiales</taxon>
        <taxon>environmental samples</taxon>
    </lineage>
</organism>
<evidence type="ECO:0000313" key="2">
    <source>
        <dbReference type="EMBL" id="CAA9573352.1"/>
    </source>
</evidence>
<reference evidence="2" key="1">
    <citation type="submission" date="2020-02" db="EMBL/GenBank/DDBJ databases">
        <authorList>
            <person name="Meier V. D."/>
        </authorList>
    </citation>
    <scope>NUCLEOTIDE SEQUENCE</scope>
    <source>
        <strain evidence="2">AVDCRST_MAG59</strain>
    </source>
</reference>
<feature type="compositionally biased region" description="Basic and acidic residues" evidence="1">
    <location>
        <begin position="296"/>
        <end position="305"/>
    </location>
</feature>
<accession>A0A6J4VEP1</accession>
<feature type="compositionally biased region" description="Basic and acidic residues" evidence="1">
    <location>
        <begin position="338"/>
        <end position="348"/>
    </location>
</feature>
<feature type="compositionally biased region" description="Basic residues" evidence="1">
    <location>
        <begin position="97"/>
        <end position="124"/>
    </location>
</feature>
<feature type="compositionally biased region" description="Basic and acidic residues" evidence="1">
    <location>
        <begin position="1"/>
        <end position="27"/>
    </location>
</feature>
<feature type="compositionally biased region" description="Basic residues" evidence="1">
    <location>
        <begin position="51"/>
        <end position="67"/>
    </location>
</feature>
<feature type="compositionally biased region" description="Low complexity" evidence="1">
    <location>
        <begin position="252"/>
        <end position="262"/>
    </location>
</feature>
<feature type="compositionally biased region" description="Basic and acidic residues" evidence="1">
    <location>
        <begin position="417"/>
        <end position="428"/>
    </location>
</feature>
<feature type="non-terminal residue" evidence="2">
    <location>
        <position position="1"/>
    </location>
</feature>
<dbReference type="EMBL" id="CADCWF010000276">
    <property type="protein sequence ID" value="CAA9573352.1"/>
    <property type="molecule type" value="Genomic_DNA"/>
</dbReference>
<evidence type="ECO:0000256" key="1">
    <source>
        <dbReference type="SAM" id="MobiDB-lite"/>
    </source>
</evidence>
<feature type="compositionally biased region" description="Basic and acidic residues" evidence="1">
    <location>
        <begin position="264"/>
        <end position="275"/>
    </location>
</feature>
<feature type="compositionally biased region" description="Basic residues" evidence="1">
    <location>
        <begin position="133"/>
        <end position="143"/>
    </location>
</feature>